<dbReference type="AlphaFoldDB" id="A0A4Y9LYU8"/>
<dbReference type="PANTHER" id="PTHR45036">
    <property type="entry name" value="METHYLTRANSFERASE LIKE 7B"/>
    <property type="match status" value="1"/>
</dbReference>
<dbReference type="OrthoDB" id="9770485at2"/>
<dbReference type="CDD" id="cd02440">
    <property type="entry name" value="AdoMet_MTases"/>
    <property type="match status" value="1"/>
</dbReference>
<dbReference type="SUPFAM" id="SSF53335">
    <property type="entry name" value="S-adenosyl-L-methionine-dependent methyltransferases"/>
    <property type="match status" value="1"/>
</dbReference>
<dbReference type="InterPro" id="IPR052356">
    <property type="entry name" value="Thiol_S-MT"/>
</dbReference>
<sequence length="306" mass="34013">MSSDSAAVSPFDRLEPSLFTKLRQQLHPIYVKSFGPIAGSQHHLDRMTDDSLDVKRSIAQLSLFEKESGRSLRGLKLLEVGAGLGLTVTTARLRFGAEAYGLEPGGEEFSGTYELGQQLLDGCGLDPGLLVNGVGEHIPFPDQSFDAVISSNVLEHVADPAAVMKECFRVLRPGGVCHMVIPNFGSWWEGHYGLLWLPHSPHWLGRLRVRLAGRDPAYVDTLQLITPAKMKRWIAPFGGRIEVKGWGQALFEERVRSLNFEEYSTLGLAKNLLRVFHRLGVVTFLLGLARILRWETPIVLTFVRTS</sequence>
<dbReference type="Pfam" id="PF08241">
    <property type="entry name" value="Methyltransf_11"/>
    <property type="match status" value="1"/>
</dbReference>
<gene>
    <name evidence="2" type="ORF">E4K65_14335</name>
</gene>
<dbReference type="Proteomes" id="UP000297966">
    <property type="component" value="Unassembled WGS sequence"/>
</dbReference>
<evidence type="ECO:0000259" key="1">
    <source>
        <dbReference type="Pfam" id="PF08241"/>
    </source>
</evidence>
<reference evidence="2 3" key="1">
    <citation type="submission" date="2019-03" db="EMBL/GenBank/DDBJ databases">
        <title>Bradyrhizobium diversity isolated from nodules of Chamaecrista fasciculata.</title>
        <authorList>
            <person name="Klepa M.S."/>
            <person name="Urquiaga M.O."/>
            <person name="Hungria M."/>
            <person name="Delamuta J.R."/>
        </authorList>
    </citation>
    <scope>NUCLEOTIDE SEQUENCE [LARGE SCALE GENOMIC DNA]</scope>
    <source>
        <strain evidence="2 3">CNPSo 3448</strain>
    </source>
</reference>
<organism evidence="2 3">
    <name type="scientific">Bradyrhizobium niftali</name>
    <dbReference type="NCBI Taxonomy" id="2560055"/>
    <lineage>
        <taxon>Bacteria</taxon>
        <taxon>Pseudomonadati</taxon>
        <taxon>Pseudomonadota</taxon>
        <taxon>Alphaproteobacteria</taxon>
        <taxon>Hyphomicrobiales</taxon>
        <taxon>Nitrobacteraceae</taxon>
        <taxon>Bradyrhizobium</taxon>
    </lineage>
</organism>
<keyword evidence="3" id="KW-1185">Reference proteome</keyword>
<dbReference type="InterPro" id="IPR029063">
    <property type="entry name" value="SAM-dependent_MTases_sf"/>
</dbReference>
<accession>A0A4Y9LYU8</accession>
<name>A0A4Y9LYU8_9BRAD</name>
<evidence type="ECO:0000313" key="2">
    <source>
        <dbReference type="EMBL" id="TFV47996.1"/>
    </source>
</evidence>
<dbReference type="PANTHER" id="PTHR45036:SF1">
    <property type="entry name" value="METHYLTRANSFERASE LIKE 7A"/>
    <property type="match status" value="1"/>
</dbReference>
<proteinExistence type="predicted"/>
<feature type="domain" description="Methyltransferase type 11" evidence="1">
    <location>
        <begin position="78"/>
        <end position="177"/>
    </location>
</feature>
<dbReference type="GO" id="GO:0008757">
    <property type="term" value="F:S-adenosylmethionine-dependent methyltransferase activity"/>
    <property type="evidence" value="ECO:0007669"/>
    <property type="project" value="InterPro"/>
</dbReference>
<dbReference type="GO" id="GO:0032259">
    <property type="term" value="P:methylation"/>
    <property type="evidence" value="ECO:0007669"/>
    <property type="project" value="UniProtKB-KW"/>
</dbReference>
<keyword evidence="2" id="KW-0489">Methyltransferase</keyword>
<comment type="caution">
    <text evidence="2">The sequence shown here is derived from an EMBL/GenBank/DDBJ whole genome shotgun (WGS) entry which is preliminary data.</text>
</comment>
<evidence type="ECO:0000313" key="3">
    <source>
        <dbReference type="Proteomes" id="UP000297966"/>
    </source>
</evidence>
<keyword evidence="2" id="KW-0808">Transferase</keyword>
<dbReference type="InterPro" id="IPR013216">
    <property type="entry name" value="Methyltransf_11"/>
</dbReference>
<dbReference type="EMBL" id="SPQT01000006">
    <property type="protein sequence ID" value="TFV47996.1"/>
    <property type="molecule type" value="Genomic_DNA"/>
</dbReference>
<dbReference type="Gene3D" id="3.40.50.150">
    <property type="entry name" value="Vaccinia Virus protein VP39"/>
    <property type="match status" value="1"/>
</dbReference>
<protein>
    <submittedName>
        <fullName evidence="2">Class I SAM-dependent methyltransferase</fullName>
    </submittedName>
</protein>